<evidence type="ECO:0000313" key="4">
    <source>
        <dbReference type="EMBL" id="KAJ7308497.1"/>
    </source>
</evidence>
<dbReference type="Gene3D" id="1.10.750.20">
    <property type="entry name" value="SOCS box"/>
    <property type="match status" value="1"/>
</dbReference>
<evidence type="ECO:0000259" key="3">
    <source>
        <dbReference type="PROSITE" id="PS50225"/>
    </source>
</evidence>
<proteinExistence type="predicted"/>
<comment type="caution">
    <text evidence="4">The sequence shown here is derived from an EMBL/GenBank/DDBJ whole genome shotgun (WGS) entry which is preliminary data.</text>
</comment>
<reference evidence="4" key="1">
    <citation type="journal article" date="2023" name="DNA Res.">
        <title>Chromosome-level genome assembly of Phrynocephalus forsythii using third-generation DNA sequencing and Hi-C analysis.</title>
        <authorList>
            <person name="Qi Y."/>
            <person name="Zhao W."/>
            <person name="Zhao Y."/>
            <person name="Niu C."/>
            <person name="Cao S."/>
            <person name="Zhang Y."/>
        </authorList>
    </citation>
    <scope>NUCLEOTIDE SEQUENCE</scope>
    <source>
        <tissue evidence="4">Muscle</tissue>
    </source>
</reference>
<keyword evidence="5" id="KW-1185">Reference proteome</keyword>
<evidence type="ECO:0000313" key="5">
    <source>
        <dbReference type="Proteomes" id="UP001142489"/>
    </source>
</evidence>
<feature type="domain" description="SOCS box" evidence="3">
    <location>
        <begin position="384"/>
        <end position="422"/>
    </location>
</feature>
<organism evidence="4 5">
    <name type="scientific">Phrynocephalus forsythii</name>
    <dbReference type="NCBI Taxonomy" id="171643"/>
    <lineage>
        <taxon>Eukaryota</taxon>
        <taxon>Metazoa</taxon>
        <taxon>Chordata</taxon>
        <taxon>Craniata</taxon>
        <taxon>Vertebrata</taxon>
        <taxon>Euteleostomi</taxon>
        <taxon>Lepidosauria</taxon>
        <taxon>Squamata</taxon>
        <taxon>Bifurcata</taxon>
        <taxon>Unidentata</taxon>
        <taxon>Episquamata</taxon>
        <taxon>Toxicofera</taxon>
        <taxon>Iguania</taxon>
        <taxon>Acrodonta</taxon>
        <taxon>Agamidae</taxon>
        <taxon>Agaminae</taxon>
        <taxon>Phrynocephalus</taxon>
    </lineage>
</organism>
<keyword evidence="2" id="KW-0040">ANK repeat</keyword>
<dbReference type="Gene3D" id="1.25.40.20">
    <property type="entry name" value="Ankyrin repeat-containing domain"/>
    <property type="match status" value="1"/>
</dbReference>
<dbReference type="Proteomes" id="UP001142489">
    <property type="component" value="Unassembled WGS sequence"/>
</dbReference>
<dbReference type="SUPFAM" id="SSF158235">
    <property type="entry name" value="SOCS box-like"/>
    <property type="match status" value="1"/>
</dbReference>
<comment type="pathway">
    <text evidence="1">Protein modification; protein ubiquitination.</text>
</comment>
<dbReference type="InterPro" id="IPR036036">
    <property type="entry name" value="SOCS_box-like_dom_sf"/>
</dbReference>
<dbReference type="OrthoDB" id="194358at2759"/>
<dbReference type="SMART" id="SM00969">
    <property type="entry name" value="SOCS_box"/>
    <property type="match status" value="1"/>
</dbReference>
<dbReference type="GO" id="GO:0035556">
    <property type="term" value="P:intracellular signal transduction"/>
    <property type="evidence" value="ECO:0007669"/>
    <property type="project" value="InterPro"/>
</dbReference>
<dbReference type="AlphaFoldDB" id="A0A9Q1ASU5"/>
<accession>A0A9Q1ASU5</accession>
<feature type="repeat" description="ANK" evidence="2">
    <location>
        <begin position="146"/>
        <end position="179"/>
    </location>
</feature>
<feature type="repeat" description="ANK" evidence="2">
    <location>
        <begin position="112"/>
        <end position="144"/>
    </location>
</feature>
<dbReference type="EMBL" id="JAPFRF010000018">
    <property type="protein sequence ID" value="KAJ7308497.1"/>
    <property type="molecule type" value="Genomic_DNA"/>
</dbReference>
<dbReference type="Pfam" id="PF13637">
    <property type="entry name" value="Ank_4"/>
    <property type="match status" value="1"/>
</dbReference>
<evidence type="ECO:0000256" key="1">
    <source>
        <dbReference type="ARBA" id="ARBA00004906"/>
    </source>
</evidence>
<sequence length="434" mass="48375">MVSVPEKPRTMPFLHGFRRIIFEYQPLVDEILGCLGLQDPNRQESLESPSCVAEDNSQLLALSKILEREAHSPFYKEGVSYALLKVAELGLVPAAEILLRNGADIIFEDPVTYYTALHIAVLRNQPDMVELLVRRGADINRRDRIHLSSPLDLASEESERLPCLKRLLELGADVNAANKHGKTALLHALASSDGVQIHNTENIRLLLEGGADVKATTNNGDTVFTCVVFLLGDTVGGDPEEAKLIRRFCFQVTRLLMAHGADPSECPSYESLTYLCLKSFRLHFPLLRFLLESGASYNCSLHGPSCWSGFKVVFERLCAHLSESEEDGFSLDLLEKAERALDLMVASAQGVRLPGNFGIDPKGCRFHGEKIGSLFASIKQLECSPAPLKHLCRVYLRQHLRPWPVDAKIRALPLPDRLKRYLLLDQNPSTEEDL</sequence>
<dbReference type="PROSITE" id="PS50088">
    <property type="entry name" value="ANK_REPEAT"/>
    <property type="match status" value="2"/>
</dbReference>
<dbReference type="PROSITE" id="PS50297">
    <property type="entry name" value="ANK_REP_REGION"/>
    <property type="match status" value="1"/>
</dbReference>
<protein>
    <recommendedName>
        <fullName evidence="3">SOCS box domain-containing protein</fullName>
    </recommendedName>
</protein>
<evidence type="ECO:0000256" key="2">
    <source>
        <dbReference type="PROSITE-ProRule" id="PRU00023"/>
    </source>
</evidence>
<dbReference type="SUPFAM" id="SSF48403">
    <property type="entry name" value="Ankyrin repeat"/>
    <property type="match status" value="1"/>
</dbReference>
<dbReference type="SMART" id="SM00248">
    <property type="entry name" value="ANK"/>
    <property type="match status" value="4"/>
</dbReference>
<dbReference type="PANTHER" id="PTHR24132">
    <property type="entry name" value="ANKYRIN REPEAT AND SOCS BOX PROTEIN 6"/>
    <property type="match status" value="1"/>
</dbReference>
<dbReference type="PANTHER" id="PTHR24132:SF24">
    <property type="entry name" value="ANKYRIN REPEAT AND SOCS BOX PROTEIN 6"/>
    <property type="match status" value="1"/>
</dbReference>
<gene>
    <name evidence="4" type="ORF">JRQ81_009058</name>
</gene>
<dbReference type="PROSITE" id="PS50225">
    <property type="entry name" value="SOCS"/>
    <property type="match status" value="1"/>
</dbReference>
<dbReference type="InterPro" id="IPR036770">
    <property type="entry name" value="Ankyrin_rpt-contain_sf"/>
</dbReference>
<dbReference type="Pfam" id="PF07525">
    <property type="entry name" value="SOCS_box"/>
    <property type="match status" value="1"/>
</dbReference>
<dbReference type="InterPro" id="IPR001496">
    <property type="entry name" value="SOCS_box"/>
</dbReference>
<name>A0A9Q1ASU5_9SAUR</name>
<dbReference type="Pfam" id="PF00023">
    <property type="entry name" value="Ank"/>
    <property type="match status" value="1"/>
</dbReference>
<dbReference type="InterPro" id="IPR002110">
    <property type="entry name" value="Ankyrin_rpt"/>
</dbReference>